<evidence type="ECO:0000256" key="4">
    <source>
        <dbReference type="SAM" id="MobiDB-lite"/>
    </source>
</evidence>
<evidence type="ECO:0000313" key="6">
    <source>
        <dbReference type="EMBL" id="KIH59642.1"/>
    </source>
</evidence>
<keyword evidence="3" id="KW-1015">Disulfide bond</keyword>
<feature type="domain" description="TIL" evidence="5">
    <location>
        <begin position="132"/>
        <end position="188"/>
    </location>
</feature>
<evidence type="ECO:0000256" key="2">
    <source>
        <dbReference type="ARBA" id="ARBA00022900"/>
    </source>
</evidence>
<dbReference type="InterPro" id="IPR036084">
    <property type="entry name" value="Ser_inhib-like_sf"/>
</dbReference>
<keyword evidence="2" id="KW-0722">Serine protease inhibitor</keyword>
<accession>A0A0C2DB56</accession>
<dbReference type="CDD" id="cd19941">
    <property type="entry name" value="TIL"/>
    <property type="match status" value="3"/>
</dbReference>
<name>A0A0C2DB56_9BILA</name>
<dbReference type="AlphaFoldDB" id="A0A0C2DB56"/>
<feature type="domain" description="TIL" evidence="5">
    <location>
        <begin position="285"/>
        <end position="352"/>
    </location>
</feature>
<keyword evidence="7" id="KW-1185">Reference proteome</keyword>
<dbReference type="PANTHER" id="PTHR23259">
    <property type="entry name" value="RIDDLE"/>
    <property type="match status" value="1"/>
</dbReference>
<protein>
    <submittedName>
        <fullName evidence="6">Trypsin Inhibitor like cysteine rich domain protein</fullName>
    </submittedName>
</protein>
<dbReference type="PANTHER" id="PTHR23259:SF70">
    <property type="entry name" value="ACCESSORY GLAND PROTEIN ACP62F-RELATED"/>
    <property type="match status" value="1"/>
</dbReference>
<dbReference type="SUPFAM" id="SSF57567">
    <property type="entry name" value="Serine protease inhibitors"/>
    <property type="match status" value="3"/>
</dbReference>
<dbReference type="InterPro" id="IPR051368">
    <property type="entry name" value="SerProtInhib-TIL_Domain"/>
</dbReference>
<keyword evidence="1" id="KW-0646">Protease inhibitor</keyword>
<gene>
    <name evidence="6" type="ORF">ANCDUO_10117</name>
</gene>
<sequence length="414" mass="44601">MPFNLALDRLHLILAQPATSSSKGSYVDEPITPPPYNAKASKRSYVDEPITPSTYSAKTSERSYVDEPITPKPETGKTYVDEPITPKPETGKTYVDEPITPKPKSGKTYVDEPITPKPDTRKSYVDEPGTQCGVNERLNGCGNLCEGKCENLGKGPIACPAICGPPACACKEGYYRNFGGVCVTVRDCPLVCGNNEEIDNCGNLCEPTCENAFGKPKGCIKICAPPACVCKSNFYRKDGKCVPKTDCPAPSYGKGSTNTYVDEPITPPPNGKTTQNYVDEPNTKCSVNETLSECGNICEGKCENIGKGDCESITVMPHGPIACPAVCEPPACACKDGYFRNKDGNCVKTIDCSLSKFHANRNISLKRTISGVLCYFSSDCCDSSSSKMSLALLSFSIFHKSGLHSLVYLRNKVS</sequence>
<dbReference type="OrthoDB" id="5871013at2759"/>
<feature type="region of interest" description="Disordered" evidence="4">
    <location>
        <begin position="19"/>
        <end position="128"/>
    </location>
</feature>
<evidence type="ECO:0000259" key="5">
    <source>
        <dbReference type="Pfam" id="PF01826"/>
    </source>
</evidence>
<feature type="domain" description="TIL" evidence="5">
    <location>
        <begin position="192"/>
        <end position="247"/>
    </location>
</feature>
<evidence type="ECO:0000256" key="1">
    <source>
        <dbReference type="ARBA" id="ARBA00022690"/>
    </source>
</evidence>
<dbReference type="EMBL" id="KN731740">
    <property type="protein sequence ID" value="KIH59642.1"/>
    <property type="molecule type" value="Genomic_DNA"/>
</dbReference>
<proteinExistence type="predicted"/>
<evidence type="ECO:0000256" key="3">
    <source>
        <dbReference type="ARBA" id="ARBA00023157"/>
    </source>
</evidence>
<dbReference type="GO" id="GO:0004867">
    <property type="term" value="F:serine-type endopeptidase inhibitor activity"/>
    <property type="evidence" value="ECO:0007669"/>
    <property type="project" value="UniProtKB-KW"/>
</dbReference>
<dbReference type="Proteomes" id="UP000054047">
    <property type="component" value="Unassembled WGS sequence"/>
</dbReference>
<organism evidence="6 7">
    <name type="scientific">Ancylostoma duodenale</name>
    <dbReference type="NCBI Taxonomy" id="51022"/>
    <lineage>
        <taxon>Eukaryota</taxon>
        <taxon>Metazoa</taxon>
        <taxon>Ecdysozoa</taxon>
        <taxon>Nematoda</taxon>
        <taxon>Chromadorea</taxon>
        <taxon>Rhabditida</taxon>
        <taxon>Rhabditina</taxon>
        <taxon>Rhabditomorpha</taxon>
        <taxon>Strongyloidea</taxon>
        <taxon>Ancylostomatidae</taxon>
        <taxon>Ancylostomatinae</taxon>
        <taxon>Ancylostoma</taxon>
    </lineage>
</organism>
<reference evidence="6 7" key="1">
    <citation type="submission" date="2013-12" db="EMBL/GenBank/DDBJ databases">
        <title>Draft genome of the parsitic nematode Ancylostoma duodenale.</title>
        <authorList>
            <person name="Mitreva M."/>
        </authorList>
    </citation>
    <scope>NUCLEOTIDE SEQUENCE [LARGE SCALE GENOMIC DNA]</scope>
    <source>
        <strain evidence="6 7">Zhejiang</strain>
    </source>
</reference>
<evidence type="ECO:0000313" key="7">
    <source>
        <dbReference type="Proteomes" id="UP000054047"/>
    </source>
</evidence>
<dbReference type="Gene3D" id="2.10.25.10">
    <property type="entry name" value="Laminin"/>
    <property type="match status" value="3"/>
</dbReference>
<dbReference type="Pfam" id="PF01826">
    <property type="entry name" value="TIL"/>
    <property type="match status" value="3"/>
</dbReference>
<dbReference type="InterPro" id="IPR002919">
    <property type="entry name" value="TIL_dom"/>
</dbReference>